<evidence type="ECO:0000256" key="14">
    <source>
        <dbReference type="SAM" id="Coils"/>
    </source>
</evidence>
<organism evidence="18 19">
    <name type="scientific">Reyranella soli</name>
    <dbReference type="NCBI Taxonomy" id="1230389"/>
    <lineage>
        <taxon>Bacteria</taxon>
        <taxon>Pseudomonadati</taxon>
        <taxon>Pseudomonadota</taxon>
        <taxon>Alphaproteobacteria</taxon>
        <taxon>Hyphomicrobiales</taxon>
        <taxon>Reyranellaceae</taxon>
        <taxon>Reyranella</taxon>
    </lineage>
</organism>
<dbReference type="AlphaFoldDB" id="A0A512NSY2"/>
<keyword evidence="19" id="KW-1185">Reference proteome</keyword>
<dbReference type="SUPFAM" id="SSF69618">
    <property type="entry name" value="HemD-like"/>
    <property type="match status" value="1"/>
</dbReference>
<evidence type="ECO:0000256" key="2">
    <source>
        <dbReference type="ARBA" id="ARBA00004772"/>
    </source>
</evidence>
<evidence type="ECO:0000256" key="7">
    <source>
        <dbReference type="ARBA" id="ARBA00023136"/>
    </source>
</evidence>
<dbReference type="Pfam" id="PF02602">
    <property type="entry name" value="HEM4"/>
    <property type="match status" value="1"/>
</dbReference>
<evidence type="ECO:0000256" key="12">
    <source>
        <dbReference type="ARBA" id="ARBA00048617"/>
    </source>
</evidence>
<dbReference type="EMBL" id="BKAJ01000293">
    <property type="protein sequence ID" value="GEP62035.1"/>
    <property type="molecule type" value="Genomic_DNA"/>
</dbReference>
<dbReference type="GO" id="GO:0006782">
    <property type="term" value="P:protoporphyrinogen IX biosynthetic process"/>
    <property type="evidence" value="ECO:0007669"/>
    <property type="project" value="UniProtKB-UniRule"/>
</dbReference>
<dbReference type="GO" id="GO:0004852">
    <property type="term" value="F:uroporphyrinogen-III synthase activity"/>
    <property type="evidence" value="ECO:0007669"/>
    <property type="project" value="UniProtKB-UniRule"/>
</dbReference>
<evidence type="ECO:0000256" key="15">
    <source>
        <dbReference type="SAM" id="MobiDB-lite"/>
    </source>
</evidence>
<sequence>MRVLIIRPEREATTLAAALAERGHTPVIAPLFRLEFLHPPAEFSAALAACQAVLLTSANGARALAEASEQRGRAILAVGDTTASTAEGLGFSAVTSAAGDGEALAELARQRLNPKDGPLLHVSGREVAADLGALLQPAGFEVNRFVLYDAREETVLPDSARAALEARALDVVTFFSPRAASVFTSMVEDAGLTGNLRGVTAVAISPAALAPAAGLPFKAVVTAKRPSRQAVLDEIDRLAEAPVQGQATMSDTSIAPDDPANPPPAQPIIVRRGLGVVSAFVVGVLAAVIVLAAALISLPFWPQPARDLWRGQAAAPTPPTSGIDLQAVRADATTVANAAVDGARKELTARLDDLEKRLRAVSATAAERPAASAGHDPSIADLKSRVEALEQRPAASGAAPTPAPSNVEAEKEIAVLTREIAALRATLGALDQAVASQRDQAKALSDAVGARNSGEQKAMTAARASMVIGLAARLAGSIDAGVPFAPELNLLQPLAQGDAKLGEIVTALQPYAQTGVASRAALDEAFPAVAKAALAEDVADDSYGERLMGKLRGLVSLRRVGDVPGDTTEAKLARAEQALHAGDIAKAVELVKSLPPQTNKATTAWLAKADAHLAAKRSLDQLAGYAVNLLGAAR</sequence>
<keyword evidence="6 16" id="KW-1133">Transmembrane helix</keyword>
<keyword evidence="8 13" id="KW-0456">Lyase</keyword>
<dbReference type="Proteomes" id="UP000321058">
    <property type="component" value="Unassembled WGS sequence"/>
</dbReference>
<keyword evidence="14" id="KW-0175">Coiled coil</keyword>
<dbReference type="EC" id="4.2.1.75" evidence="4 13"/>
<dbReference type="PANTHER" id="PTHR38042:SF1">
    <property type="entry name" value="UROPORPHYRINOGEN-III SYNTHASE, CHLOROPLASTIC"/>
    <property type="match status" value="1"/>
</dbReference>
<name>A0A512NSY2_9HYPH</name>
<evidence type="ECO:0000256" key="1">
    <source>
        <dbReference type="ARBA" id="ARBA00004370"/>
    </source>
</evidence>
<evidence type="ECO:0000259" key="17">
    <source>
        <dbReference type="Pfam" id="PF02602"/>
    </source>
</evidence>
<dbReference type="PANTHER" id="PTHR38042">
    <property type="entry name" value="UROPORPHYRINOGEN-III SYNTHASE, CHLOROPLASTIC"/>
    <property type="match status" value="1"/>
</dbReference>
<evidence type="ECO:0000256" key="11">
    <source>
        <dbReference type="ARBA" id="ARBA00040167"/>
    </source>
</evidence>
<dbReference type="RefSeq" id="WP_170303888.1">
    <property type="nucleotide sequence ID" value="NZ_BKAJ01000293.1"/>
</dbReference>
<dbReference type="UniPathway" id="UPA00251">
    <property type="reaction ID" value="UER00320"/>
</dbReference>
<evidence type="ECO:0000313" key="19">
    <source>
        <dbReference type="Proteomes" id="UP000321058"/>
    </source>
</evidence>
<dbReference type="InterPro" id="IPR036108">
    <property type="entry name" value="4pyrrol_syn_uPrphyn_synt_sf"/>
</dbReference>
<evidence type="ECO:0000256" key="8">
    <source>
        <dbReference type="ARBA" id="ARBA00023239"/>
    </source>
</evidence>
<reference evidence="18 19" key="1">
    <citation type="submission" date="2019-07" db="EMBL/GenBank/DDBJ databases">
        <title>Whole genome shotgun sequence of Reyranella soli NBRC 108950.</title>
        <authorList>
            <person name="Hosoyama A."/>
            <person name="Uohara A."/>
            <person name="Ohji S."/>
            <person name="Ichikawa N."/>
        </authorList>
    </citation>
    <scope>NUCLEOTIDE SEQUENCE [LARGE SCALE GENOMIC DNA]</scope>
    <source>
        <strain evidence="18 19">NBRC 108950</strain>
    </source>
</reference>
<keyword evidence="5 16" id="KW-0812">Transmembrane</keyword>
<feature type="domain" description="Tetrapyrrole biosynthesis uroporphyrinogen III synthase" evidence="17">
    <location>
        <begin position="14"/>
        <end position="231"/>
    </location>
</feature>
<feature type="transmembrane region" description="Helical" evidence="16">
    <location>
        <begin position="274"/>
        <end position="301"/>
    </location>
</feature>
<evidence type="ECO:0000256" key="9">
    <source>
        <dbReference type="ARBA" id="ARBA00023244"/>
    </source>
</evidence>
<keyword evidence="9 13" id="KW-0627">Porphyrin biosynthesis</keyword>
<comment type="subcellular location">
    <subcellularLocation>
        <location evidence="1">Membrane</location>
    </subcellularLocation>
</comment>
<dbReference type="InterPro" id="IPR039793">
    <property type="entry name" value="UROS/Hem4"/>
</dbReference>
<evidence type="ECO:0000256" key="13">
    <source>
        <dbReference type="RuleBase" id="RU366031"/>
    </source>
</evidence>
<evidence type="ECO:0000256" key="16">
    <source>
        <dbReference type="SAM" id="Phobius"/>
    </source>
</evidence>
<comment type="function">
    <text evidence="10 13">Catalyzes cyclization of the linear tetrapyrrole, hydroxymethylbilane, to the macrocyclic uroporphyrinogen III.</text>
</comment>
<accession>A0A512NSY2</accession>
<dbReference type="GO" id="GO:0006780">
    <property type="term" value="P:uroporphyrinogen III biosynthetic process"/>
    <property type="evidence" value="ECO:0007669"/>
    <property type="project" value="UniProtKB-UniRule"/>
</dbReference>
<dbReference type="Pfam" id="PF09731">
    <property type="entry name" value="Mitofilin"/>
    <property type="match status" value="1"/>
</dbReference>
<proteinExistence type="inferred from homology"/>
<feature type="coiled-coil region" evidence="14">
    <location>
        <begin position="337"/>
        <end position="364"/>
    </location>
</feature>
<comment type="catalytic activity">
    <reaction evidence="12 13">
        <text>hydroxymethylbilane = uroporphyrinogen III + H2O</text>
        <dbReference type="Rhea" id="RHEA:18965"/>
        <dbReference type="ChEBI" id="CHEBI:15377"/>
        <dbReference type="ChEBI" id="CHEBI:57308"/>
        <dbReference type="ChEBI" id="CHEBI:57845"/>
        <dbReference type="EC" id="4.2.1.75"/>
    </reaction>
</comment>
<evidence type="ECO:0000256" key="6">
    <source>
        <dbReference type="ARBA" id="ARBA00022989"/>
    </source>
</evidence>
<comment type="caution">
    <text evidence="18">The sequence shown here is derived from an EMBL/GenBank/DDBJ whole genome shotgun (WGS) entry which is preliminary data.</text>
</comment>
<keyword evidence="7 16" id="KW-0472">Membrane</keyword>
<feature type="region of interest" description="Disordered" evidence="15">
    <location>
        <begin position="242"/>
        <end position="266"/>
    </location>
</feature>
<protein>
    <recommendedName>
        <fullName evidence="11 13">Uroporphyrinogen-III synthase</fullName>
        <ecNumber evidence="4 13">4.2.1.75</ecNumber>
    </recommendedName>
</protein>
<comment type="similarity">
    <text evidence="3 13">Belongs to the uroporphyrinogen-III synthase family.</text>
</comment>
<dbReference type="CDD" id="cd06578">
    <property type="entry name" value="HemD"/>
    <property type="match status" value="1"/>
</dbReference>
<dbReference type="Gene3D" id="3.40.50.10090">
    <property type="match status" value="2"/>
</dbReference>
<comment type="pathway">
    <text evidence="2 13">Porphyrin-containing compound metabolism; protoporphyrin-IX biosynthesis; coproporphyrinogen-III from 5-aminolevulinate: step 3/4.</text>
</comment>
<evidence type="ECO:0000256" key="4">
    <source>
        <dbReference type="ARBA" id="ARBA00013109"/>
    </source>
</evidence>
<gene>
    <name evidence="18" type="ORF">RSO01_92010</name>
</gene>
<evidence type="ECO:0000256" key="3">
    <source>
        <dbReference type="ARBA" id="ARBA00008133"/>
    </source>
</evidence>
<evidence type="ECO:0000256" key="10">
    <source>
        <dbReference type="ARBA" id="ARBA00037589"/>
    </source>
</evidence>
<dbReference type="InterPro" id="IPR003754">
    <property type="entry name" value="4pyrrol_synth_uPrphyn_synth"/>
</dbReference>
<evidence type="ECO:0000256" key="5">
    <source>
        <dbReference type="ARBA" id="ARBA00022692"/>
    </source>
</evidence>
<dbReference type="InterPro" id="IPR019133">
    <property type="entry name" value="MIC60"/>
</dbReference>
<dbReference type="GO" id="GO:0016020">
    <property type="term" value="C:membrane"/>
    <property type="evidence" value="ECO:0007669"/>
    <property type="project" value="UniProtKB-SubCell"/>
</dbReference>
<evidence type="ECO:0000313" key="18">
    <source>
        <dbReference type="EMBL" id="GEP62035.1"/>
    </source>
</evidence>